<comment type="caution">
    <text evidence="1">The sequence shown here is derived from an EMBL/GenBank/DDBJ whole genome shotgun (WGS) entry which is preliminary data.</text>
</comment>
<protein>
    <recommendedName>
        <fullName evidence="3">Gamma-glutamyl kinase</fullName>
    </recommendedName>
</protein>
<dbReference type="Proteomes" id="UP000244940">
    <property type="component" value="Unassembled WGS sequence"/>
</dbReference>
<dbReference type="OrthoDB" id="7687351at2"/>
<reference evidence="1 2" key="1">
    <citation type="submission" date="2018-05" db="EMBL/GenBank/DDBJ databases">
        <title>Pararhodobacter marina sp. nov., isolated from deep-sea water of the Indian Ocean.</title>
        <authorList>
            <person name="Lai Q.Sr."/>
            <person name="Liu X."/>
            <person name="Shao Z."/>
        </authorList>
    </citation>
    <scope>NUCLEOTIDE SEQUENCE [LARGE SCALE GENOMIC DNA]</scope>
    <source>
        <strain evidence="1 2">CIC4N-9</strain>
    </source>
</reference>
<evidence type="ECO:0008006" key="3">
    <source>
        <dbReference type="Google" id="ProtNLM"/>
    </source>
</evidence>
<evidence type="ECO:0000313" key="2">
    <source>
        <dbReference type="Proteomes" id="UP000244940"/>
    </source>
</evidence>
<dbReference type="SUPFAM" id="SSF52540">
    <property type="entry name" value="P-loop containing nucleoside triphosphate hydrolases"/>
    <property type="match status" value="1"/>
</dbReference>
<sequence length="198" mass="22258">MLVFWKQRLVLLATPKTGSTAIEAALGSLAALSVMQPAALKHTDARTWQRYLRPYLREMAGGDFTALALIREPVDWLGSWYRSRLRDDNLDMHAGTRGLSFADFAEAYLHDPRHSLADVGSQADFLKGFDDAPCGVDRLFRYEDIGGFVAYLEDRLDFAIELPKENVSPEGDRDLPDALRARLAERMAEDYALYDSIA</sequence>
<proteinExistence type="predicted"/>
<dbReference type="InterPro" id="IPR027417">
    <property type="entry name" value="P-loop_NTPase"/>
</dbReference>
<dbReference type="Gene3D" id="3.40.50.300">
    <property type="entry name" value="P-loop containing nucleotide triphosphate hydrolases"/>
    <property type="match status" value="1"/>
</dbReference>
<dbReference type="AlphaFoldDB" id="A0A2U2CA17"/>
<dbReference type="RefSeq" id="WP_109533552.1">
    <property type="nucleotide sequence ID" value="NZ_QEYD01000006.1"/>
</dbReference>
<evidence type="ECO:0000313" key="1">
    <source>
        <dbReference type="EMBL" id="PWE28691.1"/>
    </source>
</evidence>
<dbReference type="EMBL" id="QEYD01000006">
    <property type="protein sequence ID" value="PWE28691.1"/>
    <property type="molecule type" value="Genomic_DNA"/>
</dbReference>
<organism evidence="1 2">
    <name type="scientific">Pararhodobacter marinus</name>
    <dbReference type="NCBI Taxonomy" id="2184063"/>
    <lineage>
        <taxon>Bacteria</taxon>
        <taxon>Pseudomonadati</taxon>
        <taxon>Pseudomonadota</taxon>
        <taxon>Alphaproteobacteria</taxon>
        <taxon>Rhodobacterales</taxon>
        <taxon>Paracoccaceae</taxon>
        <taxon>Pararhodobacter</taxon>
    </lineage>
</organism>
<name>A0A2U2CA17_9RHOB</name>
<dbReference type="GeneID" id="94365607"/>
<keyword evidence="2" id="KW-1185">Reference proteome</keyword>
<accession>A0A2U2CA17</accession>
<gene>
    <name evidence="1" type="ORF">C4N9_11970</name>
</gene>